<dbReference type="Proteomes" id="UP001152622">
    <property type="component" value="Chromosome 14"/>
</dbReference>
<sequence length="148" mass="16837">MQLCSVCSEQIPKYKCPVCKIRYCSVRCYKNHKDDCLPVKQTASPALAPDFKVTQNAGENRSVEDVLDEEDQSDRVPLQRLKELGESKDLKALLCNPHLRQLLLTVDQADNKADIMKVAMQEPLFVEFADQCLKIVEPTQEEHTCPMN</sequence>
<reference evidence="13" key="1">
    <citation type="journal article" date="2023" name="Science">
        <title>Genome structures resolve the early diversification of teleost fishes.</title>
        <authorList>
            <person name="Parey E."/>
            <person name="Louis A."/>
            <person name="Montfort J."/>
            <person name="Bouchez O."/>
            <person name="Roques C."/>
            <person name="Iampietro C."/>
            <person name="Lluch J."/>
            <person name="Castinel A."/>
            <person name="Donnadieu C."/>
            <person name="Desvignes T."/>
            <person name="Floi Bucao C."/>
            <person name="Jouanno E."/>
            <person name="Wen M."/>
            <person name="Mejri S."/>
            <person name="Dirks R."/>
            <person name="Jansen H."/>
            <person name="Henkel C."/>
            <person name="Chen W.J."/>
            <person name="Zahm M."/>
            <person name="Cabau C."/>
            <person name="Klopp C."/>
            <person name="Thompson A.W."/>
            <person name="Robinson-Rechavi M."/>
            <person name="Braasch I."/>
            <person name="Lecointre G."/>
            <person name="Bobe J."/>
            <person name="Postlethwait J.H."/>
            <person name="Berthelot C."/>
            <person name="Roest Crollius H."/>
            <person name="Guiguen Y."/>
        </authorList>
    </citation>
    <scope>NUCLEOTIDE SEQUENCE</scope>
    <source>
        <strain evidence="13">WJC10195</strain>
    </source>
</reference>
<evidence type="ECO:0000256" key="11">
    <source>
        <dbReference type="PROSITE-ProRule" id="PRU00453"/>
    </source>
</evidence>
<name>A0A9Q1EQ06_SYNKA</name>
<evidence type="ECO:0000313" key="13">
    <source>
        <dbReference type="EMBL" id="KAJ8342905.1"/>
    </source>
</evidence>
<dbReference type="GO" id="GO:0005634">
    <property type="term" value="C:nucleus"/>
    <property type="evidence" value="ECO:0007669"/>
    <property type="project" value="UniProtKB-SubCell"/>
</dbReference>
<dbReference type="PROSITE" id="PS51083">
    <property type="entry name" value="ZF_HIT"/>
    <property type="match status" value="1"/>
</dbReference>
<evidence type="ECO:0000313" key="14">
    <source>
        <dbReference type="Proteomes" id="UP001152622"/>
    </source>
</evidence>
<dbReference type="InterPro" id="IPR007529">
    <property type="entry name" value="Znf_HIT"/>
</dbReference>
<dbReference type="GO" id="GO:0000492">
    <property type="term" value="P:box C/D snoRNP assembly"/>
    <property type="evidence" value="ECO:0007669"/>
    <property type="project" value="TreeGrafter"/>
</dbReference>
<keyword evidence="9" id="KW-0539">Nucleus</keyword>
<evidence type="ECO:0000256" key="1">
    <source>
        <dbReference type="ARBA" id="ARBA00004123"/>
    </source>
</evidence>
<evidence type="ECO:0000256" key="4">
    <source>
        <dbReference type="ARBA" id="ARBA00022490"/>
    </source>
</evidence>
<evidence type="ECO:0000256" key="3">
    <source>
        <dbReference type="ARBA" id="ARBA00021568"/>
    </source>
</evidence>
<dbReference type="EMBL" id="JAINUF010000014">
    <property type="protein sequence ID" value="KAJ8342905.1"/>
    <property type="molecule type" value="Genomic_DNA"/>
</dbReference>
<dbReference type="PANTHER" id="PTHR13483:SF11">
    <property type="entry name" value="ZINC FINGER HIT DOMAIN-CONTAINING PROTEIN 3"/>
    <property type="match status" value="1"/>
</dbReference>
<dbReference type="GO" id="GO:0000463">
    <property type="term" value="P:maturation of LSU-rRNA from tricistronic rRNA transcript (SSU-rRNA, 5.8S rRNA, LSU-rRNA)"/>
    <property type="evidence" value="ECO:0007669"/>
    <property type="project" value="TreeGrafter"/>
</dbReference>
<dbReference type="GO" id="GO:0005737">
    <property type="term" value="C:cytoplasm"/>
    <property type="evidence" value="ECO:0007669"/>
    <property type="project" value="UniProtKB-SubCell"/>
</dbReference>
<evidence type="ECO:0000259" key="12">
    <source>
        <dbReference type="PROSITE" id="PS51083"/>
    </source>
</evidence>
<keyword evidence="7 11" id="KW-0863">Zinc-finger</keyword>
<dbReference type="Pfam" id="PF04438">
    <property type="entry name" value="zf-HIT"/>
    <property type="match status" value="1"/>
</dbReference>
<dbReference type="InterPro" id="IPR051639">
    <property type="entry name" value="BCD1"/>
</dbReference>
<keyword evidence="5" id="KW-0597">Phosphoprotein</keyword>
<comment type="caution">
    <text evidence="13">The sequence shown here is derived from an EMBL/GenBank/DDBJ whole genome shotgun (WGS) entry which is preliminary data.</text>
</comment>
<dbReference type="AlphaFoldDB" id="A0A9Q1EQ06"/>
<dbReference type="GO" id="GO:0008270">
    <property type="term" value="F:zinc ion binding"/>
    <property type="evidence" value="ECO:0007669"/>
    <property type="project" value="UniProtKB-UniRule"/>
</dbReference>
<evidence type="ECO:0000256" key="6">
    <source>
        <dbReference type="ARBA" id="ARBA00022723"/>
    </source>
</evidence>
<dbReference type="Gene3D" id="3.30.60.190">
    <property type="match status" value="1"/>
</dbReference>
<evidence type="ECO:0000256" key="7">
    <source>
        <dbReference type="ARBA" id="ARBA00022771"/>
    </source>
</evidence>
<evidence type="ECO:0000256" key="10">
    <source>
        <dbReference type="ARBA" id="ARBA00046946"/>
    </source>
</evidence>
<dbReference type="CDD" id="cd23024">
    <property type="entry name" value="zf-HIT_ZNHIT2-3"/>
    <property type="match status" value="1"/>
</dbReference>
<evidence type="ECO:0000256" key="8">
    <source>
        <dbReference type="ARBA" id="ARBA00022833"/>
    </source>
</evidence>
<evidence type="ECO:0000256" key="2">
    <source>
        <dbReference type="ARBA" id="ARBA00004496"/>
    </source>
</evidence>
<proteinExistence type="predicted"/>
<keyword evidence="4" id="KW-0963">Cytoplasm</keyword>
<dbReference type="GO" id="GO:0070761">
    <property type="term" value="C:pre-snoRNP complex"/>
    <property type="evidence" value="ECO:0007669"/>
    <property type="project" value="TreeGrafter"/>
</dbReference>
<comment type="subcellular location">
    <subcellularLocation>
        <location evidence="2">Cytoplasm</location>
    </subcellularLocation>
    <subcellularLocation>
        <location evidence="1">Nucleus</location>
    </subcellularLocation>
</comment>
<dbReference type="SUPFAM" id="SSF144232">
    <property type="entry name" value="HIT/MYND zinc finger-like"/>
    <property type="match status" value="1"/>
</dbReference>
<accession>A0A9Q1EQ06</accession>
<evidence type="ECO:0000256" key="5">
    <source>
        <dbReference type="ARBA" id="ARBA00022553"/>
    </source>
</evidence>
<dbReference type="PANTHER" id="PTHR13483">
    <property type="entry name" value="BOX C_D SNORNA PROTEIN 1-RELATED"/>
    <property type="match status" value="1"/>
</dbReference>
<organism evidence="13 14">
    <name type="scientific">Synaphobranchus kaupii</name>
    <name type="common">Kaup's arrowtooth eel</name>
    <dbReference type="NCBI Taxonomy" id="118154"/>
    <lineage>
        <taxon>Eukaryota</taxon>
        <taxon>Metazoa</taxon>
        <taxon>Chordata</taxon>
        <taxon>Craniata</taxon>
        <taxon>Vertebrata</taxon>
        <taxon>Euteleostomi</taxon>
        <taxon>Actinopterygii</taxon>
        <taxon>Neopterygii</taxon>
        <taxon>Teleostei</taxon>
        <taxon>Anguilliformes</taxon>
        <taxon>Synaphobranchidae</taxon>
        <taxon>Synaphobranchus</taxon>
    </lineage>
</organism>
<dbReference type="Pfam" id="PF21373">
    <property type="entry name" value="ZNHIT3_C"/>
    <property type="match status" value="1"/>
</dbReference>
<comment type="subunit">
    <text evidence="10">Thyroid receptor interacting proteins (TRIPs) specifically interact with the ligand binding domain of the thyroid receptor (TR). Requires the presence of thyroid hormone for its interaction. Interacts with NUFIP1. Interacts (via HIT-type zinc finger) with the RUVBL1/RUVBL2 complex in the presence of ADP.</text>
</comment>
<protein>
    <recommendedName>
        <fullName evidence="3">Zinc finger HIT domain-containing protein 3</fullName>
    </recommendedName>
</protein>
<feature type="domain" description="HIT-type" evidence="12">
    <location>
        <begin position="4"/>
        <end position="36"/>
    </location>
</feature>
<evidence type="ECO:0000256" key="9">
    <source>
        <dbReference type="ARBA" id="ARBA00023242"/>
    </source>
</evidence>
<dbReference type="InterPro" id="IPR048371">
    <property type="entry name" value="ZNHIT3_C"/>
</dbReference>
<gene>
    <name evidence="13" type="ORF">SKAU_G00328330</name>
</gene>
<keyword evidence="6" id="KW-0479">Metal-binding</keyword>
<keyword evidence="14" id="KW-1185">Reference proteome</keyword>
<dbReference type="GO" id="GO:0048254">
    <property type="term" value="P:snoRNA localization"/>
    <property type="evidence" value="ECO:0007669"/>
    <property type="project" value="TreeGrafter"/>
</dbReference>
<keyword evidence="8" id="KW-0862">Zinc</keyword>
<dbReference type="OrthoDB" id="18412at2759"/>